<comment type="caution">
    <text evidence="1">The sequence shown here is derived from an EMBL/GenBank/DDBJ whole genome shotgun (WGS) entry which is preliminary data.</text>
</comment>
<protein>
    <submittedName>
        <fullName evidence="1">Uncharacterized protein</fullName>
    </submittedName>
</protein>
<sequence length="276" mass="31514">MERQFNQNETLNSEHFWSSLEKSWPDITVVNKKDILSQDLNIIIVLCPLYKPGNLSSAGFIKSPDKIEDSRLVGKLKAYKEVLSVIPGYVNAFGGNFVLNVVFSDKGVLLRGVPTVEDKQALAYHYELYSDDLYFFAREHKINLQMSKYSDHNVDFPEFVDLNDPLPNLVKNNQIVNKYPNLESKMIADLNLYMGLNISYSKRNRHLIDRIINMDQVGSYSAAFWLIAGYLAFDPKIADIAGENGIYMVAERLEPLFGIARFTESLKNMTRVQIKA</sequence>
<evidence type="ECO:0000313" key="2">
    <source>
        <dbReference type="Proteomes" id="UP000177053"/>
    </source>
</evidence>
<dbReference type="AlphaFoldDB" id="A0A1F7X968"/>
<reference evidence="1 2" key="1">
    <citation type="journal article" date="2016" name="Nat. Commun.">
        <title>Thousands of microbial genomes shed light on interconnected biogeochemical processes in an aquifer system.</title>
        <authorList>
            <person name="Anantharaman K."/>
            <person name="Brown C.T."/>
            <person name="Hug L.A."/>
            <person name="Sharon I."/>
            <person name="Castelle C.J."/>
            <person name="Probst A.J."/>
            <person name="Thomas B.C."/>
            <person name="Singh A."/>
            <person name="Wilkins M.J."/>
            <person name="Karaoz U."/>
            <person name="Brodie E.L."/>
            <person name="Williams K.H."/>
            <person name="Hubbard S.S."/>
            <person name="Banfield J.F."/>
        </authorList>
    </citation>
    <scope>NUCLEOTIDE SEQUENCE [LARGE SCALE GENOMIC DNA]</scope>
</reference>
<evidence type="ECO:0000313" key="1">
    <source>
        <dbReference type="EMBL" id="OGM11576.1"/>
    </source>
</evidence>
<dbReference type="EMBL" id="MGFS01000015">
    <property type="protein sequence ID" value="OGM11576.1"/>
    <property type="molecule type" value="Genomic_DNA"/>
</dbReference>
<organism evidence="1 2">
    <name type="scientific">Candidatus Woesebacteria bacterium RBG_16_34_12</name>
    <dbReference type="NCBI Taxonomy" id="1802480"/>
    <lineage>
        <taxon>Bacteria</taxon>
        <taxon>Candidatus Woeseibacteriota</taxon>
    </lineage>
</organism>
<dbReference type="Proteomes" id="UP000177053">
    <property type="component" value="Unassembled WGS sequence"/>
</dbReference>
<name>A0A1F7X968_9BACT</name>
<proteinExistence type="predicted"/>
<gene>
    <name evidence="1" type="ORF">A2Z22_02145</name>
</gene>
<accession>A0A1F7X968</accession>